<gene>
    <name evidence="1" type="ORF">JQ615_28120</name>
</gene>
<protein>
    <recommendedName>
        <fullName evidence="3">Secreted protein</fullName>
    </recommendedName>
</protein>
<dbReference type="RefSeq" id="WP_212494159.1">
    <property type="nucleotide sequence ID" value="NZ_JAFCJH010000036.1"/>
</dbReference>
<comment type="caution">
    <text evidence="1">The sequence shown here is derived from an EMBL/GenBank/DDBJ whole genome shotgun (WGS) entry which is preliminary data.</text>
</comment>
<accession>A0ABS5FR24</accession>
<reference evidence="2" key="1">
    <citation type="journal article" date="2021" name="ISME J.">
        <title>Evolutionary origin and ecological implication of a unique nif island in free-living Bradyrhizobium lineages.</title>
        <authorList>
            <person name="Tao J."/>
        </authorList>
    </citation>
    <scope>NUCLEOTIDE SEQUENCE [LARGE SCALE GENOMIC DNA]</scope>
    <source>
        <strain evidence="2">SZCCT0434</strain>
    </source>
</reference>
<evidence type="ECO:0008006" key="3">
    <source>
        <dbReference type="Google" id="ProtNLM"/>
    </source>
</evidence>
<organism evidence="1 2">
    <name type="scientific">Bradyrhizobium jicamae</name>
    <dbReference type="NCBI Taxonomy" id="280332"/>
    <lineage>
        <taxon>Bacteria</taxon>
        <taxon>Pseudomonadati</taxon>
        <taxon>Pseudomonadota</taxon>
        <taxon>Alphaproteobacteria</taxon>
        <taxon>Hyphomicrobiales</taxon>
        <taxon>Nitrobacteraceae</taxon>
        <taxon>Bradyrhizobium</taxon>
    </lineage>
</organism>
<sequence length="45" mass="4585">MSHNANHKSAVVLAFAGTTAAGAVNPPPSKVTHPVNVLETILGHQ</sequence>
<dbReference type="Proteomes" id="UP001315278">
    <property type="component" value="Unassembled WGS sequence"/>
</dbReference>
<name>A0ABS5FR24_9BRAD</name>
<keyword evidence="2" id="KW-1185">Reference proteome</keyword>
<proteinExistence type="predicted"/>
<evidence type="ECO:0000313" key="1">
    <source>
        <dbReference type="EMBL" id="MBR0799263.1"/>
    </source>
</evidence>
<dbReference type="EMBL" id="JAFCJH010000036">
    <property type="protein sequence ID" value="MBR0799263.1"/>
    <property type="molecule type" value="Genomic_DNA"/>
</dbReference>
<evidence type="ECO:0000313" key="2">
    <source>
        <dbReference type="Proteomes" id="UP001315278"/>
    </source>
</evidence>